<keyword evidence="3" id="KW-1003">Cell membrane</keyword>
<organism evidence="17 18">
    <name type="scientific">Plakobranchus ocellatus</name>
    <dbReference type="NCBI Taxonomy" id="259542"/>
    <lineage>
        <taxon>Eukaryota</taxon>
        <taxon>Metazoa</taxon>
        <taxon>Spiralia</taxon>
        <taxon>Lophotrochozoa</taxon>
        <taxon>Mollusca</taxon>
        <taxon>Gastropoda</taxon>
        <taxon>Heterobranchia</taxon>
        <taxon>Euthyneura</taxon>
        <taxon>Panpulmonata</taxon>
        <taxon>Sacoglossa</taxon>
        <taxon>Placobranchoidea</taxon>
        <taxon>Plakobranchidae</taxon>
        <taxon>Plakobranchus</taxon>
    </lineage>
</organism>
<evidence type="ECO:0000256" key="1">
    <source>
        <dbReference type="ARBA" id="ARBA00004251"/>
    </source>
</evidence>
<keyword evidence="4 14" id="KW-0812">Transmembrane</keyword>
<evidence type="ECO:0000256" key="9">
    <source>
        <dbReference type="ARBA" id="ARBA00023157"/>
    </source>
</evidence>
<dbReference type="InterPro" id="IPR041362">
    <property type="entry name" value="TIG2_plexin"/>
</dbReference>
<evidence type="ECO:0000256" key="5">
    <source>
        <dbReference type="ARBA" id="ARBA00022729"/>
    </source>
</evidence>
<comment type="caution">
    <text evidence="12">Lacks conserved residue(s) required for the propagation of feature annotation.</text>
</comment>
<dbReference type="Proteomes" id="UP000735302">
    <property type="component" value="Unassembled WGS sequence"/>
</dbReference>
<dbReference type="InterPro" id="IPR013783">
    <property type="entry name" value="Ig-like_fold"/>
</dbReference>
<dbReference type="FunFam" id="2.60.40.10:FF:000868">
    <property type="entry name" value="Plexin D1"/>
    <property type="match status" value="1"/>
</dbReference>
<dbReference type="Pfam" id="PF18020">
    <property type="entry name" value="TIG_2"/>
    <property type="match status" value="1"/>
</dbReference>
<accession>A0AAV4AHN9</accession>
<dbReference type="CDD" id="cd12205">
    <property type="entry name" value="RasGAP_plexin"/>
    <property type="match status" value="1"/>
</dbReference>
<dbReference type="EMBL" id="BLXT01003772">
    <property type="protein sequence ID" value="GFO06432.1"/>
    <property type="molecule type" value="Genomic_DNA"/>
</dbReference>
<dbReference type="InterPro" id="IPR036352">
    <property type="entry name" value="Semap_dom_sf"/>
</dbReference>
<feature type="transmembrane region" description="Helical" evidence="14">
    <location>
        <begin position="859"/>
        <end position="881"/>
    </location>
</feature>
<evidence type="ECO:0000256" key="15">
    <source>
        <dbReference type="SAM" id="SignalP"/>
    </source>
</evidence>
<protein>
    <submittedName>
        <fullName evidence="17">LIM domain-binding protein 3-like</fullName>
    </submittedName>
</protein>
<dbReference type="InterPro" id="IPR008936">
    <property type="entry name" value="Rho_GTPase_activation_prot"/>
</dbReference>
<dbReference type="InterPro" id="IPR013548">
    <property type="entry name" value="Plexin_cytoplasmic_RasGAP_dom"/>
</dbReference>
<dbReference type="GO" id="GO:0030334">
    <property type="term" value="P:regulation of cell migration"/>
    <property type="evidence" value="ECO:0007669"/>
    <property type="project" value="TreeGrafter"/>
</dbReference>
<feature type="coiled-coil region" evidence="13">
    <location>
        <begin position="885"/>
        <end position="912"/>
    </location>
</feature>
<evidence type="ECO:0000313" key="18">
    <source>
        <dbReference type="Proteomes" id="UP000735302"/>
    </source>
</evidence>
<comment type="subcellular location">
    <subcellularLocation>
        <location evidence="1">Cell membrane</location>
        <topology evidence="1">Single-pass type I membrane protein</topology>
    </subcellularLocation>
</comment>
<feature type="domain" description="Sema" evidence="16">
    <location>
        <begin position="1"/>
        <end position="140"/>
    </location>
</feature>
<dbReference type="SUPFAM" id="SSF103575">
    <property type="entry name" value="Plexin repeat"/>
    <property type="match status" value="1"/>
</dbReference>
<evidence type="ECO:0000259" key="16">
    <source>
        <dbReference type="PROSITE" id="PS51004"/>
    </source>
</evidence>
<sequence length="1495" mass="168460">MHTAVFTLRNFLSLFLSPQSGLIINNVENEKEYLCNTNKLESFSNIVGLNPVVKTPAITYKGVGLTALALTAVNQFTVAFLGTQDGRIKKVILKNKDWAHEYSEEVVSKEGDAILPDLHYFASQRALYVLTATNVTRLSVESCERADSCTSCLADEDPFCGWCFFETKCKLRESCPVSEEKTAGLWLQGAPSECVYIREIQPRMASVNRPTRLVLEIAPTGILPPVSSYSCAFPELSMSTPATLLPYGAACTTRDFRELGLSLGREPYKMVTVALNSGNTPFVTDKFVFYNCTNFDSCSSCTNSSFSCDWCVYDNACYDDTRTCQQKGIVRGKNSFRRGVKGPQHCPQIDTKVTQELYFPVGVKRTILLKGYNIPELEPKIKNYECVLNFNSHRVVALAKRHDDRSITCDIQPLTYPESVGSVEANVSVYWGDGFWLESTTPLTAIIYKCDVLASNDCSMCVNLNYTRQYLECYWCQGSCVYATSCKQPSRISATTCPAPNIDSVWPLSGPIQGGTNITIEGSNLGAKFDDIERSITVANVRCRPFRSLYQPSKRIVCQTSWRGQIASGPVEVKMGKLSARFSKSFKYKNPIRVYFDEQEYTLNRLFTYKEDPVINGIAPLESILAGGRMLTVTGNEFLAIQKPRMFAYVPSITSGPYPTNTTLCQVMNNRVMKCPTPPYFDSLKNIIRSRRSTPGSMSYLVQEDRARASSTVQHVQVVELAFLMDDVQSVKNLSGLPNLNNRLKYFPNPQVPNFTESGGVKVLKGDALIIEGSNLNLAAEQSEVSVMIGESPCNVTTFSQSQIVCKLPVAQPAGETTPGGDKDQQIPPWVKVKINNLEFYVGRVEYDVPEKYSFPTEAIIAICIIGGALLLIIIIILIIYRRKSTKAERIYRKLQIQLDNLESNVRNECKQAFAELQTDMTDLTGDLISSGIPFWDFHSYTFKVLFPGMSDHIILHPPIQKNGRFQFSDHGLQLFHQLLGKKLFMTTFIKTLEDQRSFSIRDRANVASLLMIVYLNNMEYATDILKCLLVDLVQKSVEGRHPKLMLRRSESVVEKLLTNWLSVCLYKYLRDYAGASLFMLYKAIKLQAEKGPVDSVTGDARYSLSEDTLLREKIECRMLTLNIESGTCEIFQVRVPDCDTITQTKEKILDHLYKNIPFSQRPPIRDLELEWRNGPTGPLLLSNLDIASYNKEGWRRLNTLAFYRVHDGAYMTLLHRQSTLKSMNGSLDNSVLSIGSVSPILKKEEESGFKEWHLVKHDDTLLKDGGVKMISEIFLTRLLSTKGTLQKYIDDFFRNMLSASPFVPPVVKYLFDFLDHQAETHGISDHEVVHTWKCNSLPLRFWVNIIKNPDFVFDINKPRIVDSCLSVVAQTFMDSCSTSEHRLGKDSPSNKLLFAKDIAQYRKLVEKYFTDVRDLPPLSEQEMSAFLADISRTSPKLFYISSALGELYKYVSKYKNELMEALEQDNQAKAMQLSCKLGHVVTCMEGPSGNMAYV</sequence>
<dbReference type="Pfam" id="PF01833">
    <property type="entry name" value="TIG"/>
    <property type="match status" value="2"/>
</dbReference>
<dbReference type="Gene3D" id="1.10.506.10">
    <property type="entry name" value="GTPase Activation - p120gap, domain 1"/>
    <property type="match status" value="1"/>
</dbReference>
<dbReference type="InterPro" id="IPR031148">
    <property type="entry name" value="Plexin"/>
</dbReference>
<keyword evidence="9" id="KW-1015">Disulfide bond</keyword>
<evidence type="ECO:0000256" key="8">
    <source>
        <dbReference type="ARBA" id="ARBA00023136"/>
    </source>
</evidence>
<dbReference type="InterPro" id="IPR015943">
    <property type="entry name" value="WD40/YVTN_repeat-like_dom_sf"/>
</dbReference>
<keyword evidence="6" id="KW-0677">Repeat</keyword>
<dbReference type="GO" id="GO:0002116">
    <property type="term" value="C:semaphorin receptor complex"/>
    <property type="evidence" value="ECO:0007669"/>
    <property type="project" value="TreeGrafter"/>
</dbReference>
<evidence type="ECO:0000256" key="10">
    <source>
        <dbReference type="ARBA" id="ARBA00023170"/>
    </source>
</evidence>
<keyword evidence="13" id="KW-0175">Coiled coil</keyword>
<dbReference type="InterPro" id="IPR002909">
    <property type="entry name" value="IPT_dom"/>
</dbReference>
<evidence type="ECO:0000256" key="12">
    <source>
        <dbReference type="PROSITE-ProRule" id="PRU00352"/>
    </source>
</evidence>
<name>A0AAV4AHN9_9GAST</name>
<evidence type="ECO:0000256" key="11">
    <source>
        <dbReference type="ARBA" id="ARBA00023180"/>
    </source>
</evidence>
<keyword evidence="11" id="KW-0325">Glycoprotein</keyword>
<gene>
    <name evidence="17" type="ORF">PoB_003293700</name>
</gene>
<evidence type="ECO:0000256" key="13">
    <source>
        <dbReference type="SAM" id="Coils"/>
    </source>
</evidence>
<dbReference type="GO" id="GO:0008360">
    <property type="term" value="P:regulation of cell shape"/>
    <property type="evidence" value="ECO:0007669"/>
    <property type="project" value="TreeGrafter"/>
</dbReference>
<reference evidence="17 18" key="1">
    <citation type="journal article" date="2021" name="Elife">
        <title>Chloroplast acquisition without the gene transfer in kleptoplastic sea slugs, Plakobranchus ocellatus.</title>
        <authorList>
            <person name="Maeda T."/>
            <person name="Takahashi S."/>
            <person name="Yoshida T."/>
            <person name="Shimamura S."/>
            <person name="Takaki Y."/>
            <person name="Nagai Y."/>
            <person name="Toyoda A."/>
            <person name="Suzuki Y."/>
            <person name="Arimoto A."/>
            <person name="Ishii H."/>
            <person name="Satoh N."/>
            <person name="Nishiyama T."/>
            <person name="Hasebe M."/>
            <person name="Maruyama T."/>
            <person name="Minagawa J."/>
            <person name="Obokata J."/>
            <person name="Shigenobu S."/>
        </authorList>
    </citation>
    <scope>NUCLEOTIDE SEQUENCE [LARGE SCALE GENOMIC DNA]</scope>
</reference>
<dbReference type="InterPro" id="IPR046800">
    <property type="entry name" value="Plexin_RBD"/>
</dbReference>
<dbReference type="SUPFAM" id="SSF81296">
    <property type="entry name" value="E set domains"/>
    <property type="match status" value="3"/>
</dbReference>
<dbReference type="SMART" id="SM00423">
    <property type="entry name" value="PSI"/>
    <property type="match status" value="3"/>
</dbReference>
<dbReference type="PANTHER" id="PTHR22625">
    <property type="entry name" value="PLEXIN"/>
    <property type="match status" value="1"/>
</dbReference>
<dbReference type="GO" id="GO:0007162">
    <property type="term" value="P:negative regulation of cell adhesion"/>
    <property type="evidence" value="ECO:0007669"/>
    <property type="project" value="TreeGrafter"/>
</dbReference>
<dbReference type="SMART" id="SM00429">
    <property type="entry name" value="IPT"/>
    <property type="match status" value="3"/>
</dbReference>
<dbReference type="Gene3D" id="2.130.10.10">
    <property type="entry name" value="YVTN repeat-like/Quinoprotein amine dehydrogenase"/>
    <property type="match status" value="1"/>
</dbReference>
<evidence type="ECO:0000256" key="7">
    <source>
        <dbReference type="ARBA" id="ARBA00022989"/>
    </source>
</evidence>
<keyword evidence="10" id="KW-0675">Receptor</keyword>
<dbReference type="Gene3D" id="3.10.20.90">
    <property type="entry name" value="Phosphatidylinositol 3-kinase Catalytic Subunit, Chain A, domain 1"/>
    <property type="match status" value="1"/>
</dbReference>
<dbReference type="InterPro" id="IPR001627">
    <property type="entry name" value="Semap_dom"/>
</dbReference>
<dbReference type="Pfam" id="PF01437">
    <property type="entry name" value="PSI"/>
    <property type="match status" value="1"/>
</dbReference>
<evidence type="ECO:0000256" key="14">
    <source>
        <dbReference type="SAM" id="Phobius"/>
    </source>
</evidence>
<dbReference type="Pfam" id="PF01403">
    <property type="entry name" value="Sema"/>
    <property type="match status" value="1"/>
</dbReference>
<evidence type="ECO:0000256" key="2">
    <source>
        <dbReference type="ARBA" id="ARBA00010297"/>
    </source>
</evidence>
<comment type="similarity">
    <text evidence="2">Belongs to the plexin family.</text>
</comment>
<proteinExistence type="inferred from homology"/>
<evidence type="ECO:0000313" key="17">
    <source>
        <dbReference type="EMBL" id="GFO06432.1"/>
    </source>
</evidence>
<dbReference type="SUPFAM" id="SSF48350">
    <property type="entry name" value="GTPase activation domain, GAP"/>
    <property type="match status" value="1"/>
</dbReference>
<dbReference type="SUPFAM" id="SSF101912">
    <property type="entry name" value="Sema domain"/>
    <property type="match status" value="1"/>
</dbReference>
<evidence type="ECO:0000256" key="3">
    <source>
        <dbReference type="ARBA" id="ARBA00022475"/>
    </source>
</evidence>
<keyword evidence="7 14" id="KW-1133">Transmembrane helix</keyword>
<keyword evidence="5 15" id="KW-0732">Signal</keyword>
<dbReference type="Pfam" id="PF20170">
    <property type="entry name" value="Plexin_RBD"/>
    <property type="match status" value="1"/>
</dbReference>
<dbReference type="InterPro" id="IPR016201">
    <property type="entry name" value="PSI"/>
</dbReference>
<feature type="chain" id="PRO_5043909947" evidence="15">
    <location>
        <begin position="22"/>
        <end position="1495"/>
    </location>
</feature>
<evidence type="ECO:0000256" key="6">
    <source>
        <dbReference type="ARBA" id="ARBA00022737"/>
    </source>
</evidence>
<keyword evidence="8 14" id="KW-0472">Membrane</keyword>
<dbReference type="InterPro" id="IPR002165">
    <property type="entry name" value="Plexin_repeat"/>
</dbReference>
<feature type="signal peptide" evidence="15">
    <location>
        <begin position="1"/>
        <end position="21"/>
    </location>
</feature>
<dbReference type="PROSITE" id="PS51004">
    <property type="entry name" value="SEMA"/>
    <property type="match status" value="1"/>
</dbReference>
<dbReference type="GO" id="GO:0050772">
    <property type="term" value="P:positive regulation of axonogenesis"/>
    <property type="evidence" value="ECO:0007669"/>
    <property type="project" value="TreeGrafter"/>
</dbReference>
<dbReference type="PANTHER" id="PTHR22625:SF44">
    <property type="entry name" value="PLEXIN-B"/>
    <property type="match status" value="1"/>
</dbReference>
<comment type="caution">
    <text evidence="17">The sequence shown here is derived from an EMBL/GenBank/DDBJ whole genome shotgun (WGS) entry which is preliminary data.</text>
</comment>
<dbReference type="GO" id="GO:0005886">
    <property type="term" value="C:plasma membrane"/>
    <property type="evidence" value="ECO:0007669"/>
    <property type="project" value="UniProtKB-SubCell"/>
</dbReference>
<evidence type="ECO:0000256" key="4">
    <source>
        <dbReference type="ARBA" id="ARBA00022692"/>
    </source>
</evidence>
<dbReference type="Pfam" id="PF08337">
    <property type="entry name" value="Plexin_cytopl"/>
    <property type="match status" value="1"/>
</dbReference>
<dbReference type="FunFam" id="2.60.40.10:FF:000203">
    <property type="entry name" value="Plexin B2"/>
    <property type="match status" value="1"/>
</dbReference>
<dbReference type="Gene3D" id="2.60.40.10">
    <property type="entry name" value="Immunoglobulins"/>
    <property type="match status" value="4"/>
</dbReference>
<dbReference type="GO" id="GO:0017154">
    <property type="term" value="F:semaphorin receptor activity"/>
    <property type="evidence" value="ECO:0007669"/>
    <property type="project" value="InterPro"/>
</dbReference>
<dbReference type="InterPro" id="IPR014756">
    <property type="entry name" value="Ig_E-set"/>
</dbReference>
<keyword evidence="18" id="KW-1185">Reference proteome</keyword>